<protein>
    <submittedName>
        <fullName evidence="1">Uncharacterized protein</fullName>
    </submittedName>
</protein>
<sequence>MGKNTADYKVHVNFKNRDEQERRLLLNKKLAGIINLEVNSLHNKF</sequence>
<dbReference type="AlphaFoldDB" id="A0A9D1KQN6"/>
<gene>
    <name evidence="1" type="ORF">IAA60_02550</name>
</gene>
<dbReference type="EMBL" id="DVLU01000022">
    <property type="protein sequence ID" value="HIT84767.1"/>
    <property type="molecule type" value="Genomic_DNA"/>
</dbReference>
<reference evidence="1" key="2">
    <citation type="journal article" date="2021" name="PeerJ">
        <title>Extensive microbial diversity within the chicken gut microbiome revealed by metagenomics and culture.</title>
        <authorList>
            <person name="Gilroy R."/>
            <person name="Ravi A."/>
            <person name="Getino M."/>
            <person name="Pursley I."/>
            <person name="Horton D.L."/>
            <person name="Alikhan N.F."/>
            <person name="Baker D."/>
            <person name="Gharbi K."/>
            <person name="Hall N."/>
            <person name="Watson M."/>
            <person name="Adriaenssens E.M."/>
            <person name="Foster-Nyarko E."/>
            <person name="Jarju S."/>
            <person name="Secka A."/>
            <person name="Antonio M."/>
            <person name="Oren A."/>
            <person name="Chaudhuri R.R."/>
            <person name="La Ragione R."/>
            <person name="Hildebrand F."/>
            <person name="Pallen M.J."/>
        </authorList>
    </citation>
    <scope>NUCLEOTIDE SEQUENCE</scope>
    <source>
        <strain evidence="1">CHK181-108</strain>
    </source>
</reference>
<evidence type="ECO:0000313" key="2">
    <source>
        <dbReference type="Proteomes" id="UP000824165"/>
    </source>
</evidence>
<accession>A0A9D1KQN6</accession>
<organism evidence="1 2">
    <name type="scientific">Candidatus Ornithomonoglobus intestinigallinarum</name>
    <dbReference type="NCBI Taxonomy" id="2840894"/>
    <lineage>
        <taxon>Bacteria</taxon>
        <taxon>Bacillati</taxon>
        <taxon>Bacillota</taxon>
        <taxon>Clostridia</taxon>
        <taxon>Candidatus Ornithomonoglobus</taxon>
    </lineage>
</organism>
<proteinExistence type="predicted"/>
<name>A0A9D1KQN6_9FIRM</name>
<reference evidence="1" key="1">
    <citation type="submission" date="2020-10" db="EMBL/GenBank/DDBJ databases">
        <authorList>
            <person name="Gilroy R."/>
        </authorList>
    </citation>
    <scope>NUCLEOTIDE SEQUENCE</scope>
    <source>
        <strain evidence="1">CHK181-108</strain>
    </source>
</reference>
<evidence type="ECO:0000313" key="1">
    <source>
        <dbReference type="EMBL" id="HIT84767.1"/>
    </source>
</evidence>
<comment type="caution">
    <text evidence="1">The sequence shown here is derived from an EMBL/GenBank/DDBJ whole genome shotgun (WGS) entry which is preliminary data.</text>
</comment>
<dbReference type="Proteomes" id="UP000824165">
    <property type="component" value="Unassembled WGS sequence"/>
</dbReference>